<dbReference type="GO" id="GO:0051539">
    <property type="term" value="F:4 iron, 4 sulfur cluster binding"/>
    <property type="evidence" value="ECO:0007669"/>
    <property type="project" value="UniProtKB-KW"/>
</dbReference>
<dbReference type="Gene3D" id="3.30.413.10">
    <property type="entry name" value="Sulfite Reductase Hemoprotein, domain 1"/>
    <property type="match status" value="2"/>
</dbReference>
<comment type="caution">
    <text evidence="18">The sequence shown here is derived from an EMBL/GenBank/DDBJ whole genome shotgun (WGS) entry which is preliminary data.</text>
</comment>
<comment type="function">
    <text evidence="13 15">Component of the sulfite reductase complex that catalyzes the 6-electron reduction of sulfite to sulfide. This is one of several activities required for the biosynthesis of L-cysteine from sulfate.</text>
</comment>
<evidence type="ECO:0000256" key="3">
    <source>
        <dbReference type="ARBA" id="ARBA00022485"/>
    </source>
</evidence>
<dbReference type="HAMAP" id="MF_01540">
    <property type="entry name" value="CysI"/>
    <property type="match status" value="1"/>
</dbReference>
<dbReference type="InterPro" id="IPR005117">
    <property type="entry name" value="NiRdtase/SiRdtase_haem-b_fer"/>
</dbReference>
<dbReference type="PROSITE" id="PS00365">
    <property type="entry name" value="NIR_SIR"/>
    <property type="match status" value="1"/>
</dbReference>
<evidence type="ECO:0000256" key="14">
    <source>
        <dbReference type="ARBA" id="ARBA00062253"/>
    </source>
</evidence>
<name>A0A9X1WKA5_9VIBR</name>
<evidence type="ECO:0000256" key="9">
    <source>
        <dbReference type="ARBA" id="ARBA00023004"/>
    </source>
</evidence>
<keyword evidence="8 15" id="KW-0560">Oxidoreductase</keyword>
<feature type="binding site" evidence="15">
    <location>
        <position position="490"/>
    </location>
    <ligand>
        <name>[4Fe-4S] cluster</name>
        <dbReference type="ChEBI" id="CHEBI:49883"/>
    </ligand>
</feature>
<reference evidence="18" key="1">
    <citation type="submission" date="2021-11" db="EMBL/GenBank/DDBJ databases">
        <title>Vibrio ZSDE26 sp. nov. and Vibrio ZSDZ34 sp. nov., isolated from coastal seawater in Qingdao.</title>
        <authorList>
            <person name="Zhang P."/>
        </authorList>
    </citation>
    <scope>NUCLEOTIDE SEQUENCE</scope>
    <source>
        <strain evidence="18">ZSDZ34</strain>
    </source>
</reference>
<dbReference type="GO" id="GO:0019344">
    <property type="term" value="P:cysteine biosynthetic process"/>
    <property type="evidence" value="ECO:0007669"/>
    <property type="project" value="UniProtKB-KW"/>
</dbReference>
<evidence type="ECO:0000256" key="5">
    <source>
        <dbReference type="ARBA" id="ARBA00022617"/>
    </source>
</evidence>
<dbReference type="SUPFAM" id="SSF55124">
    <property type="entry name" value="Nitrite/Sulfite reductase N-terminal domain-like"/>
    <property type="match status" value="2"/>
</dbReference>
<comment type="cofactor">
    <cofactor evidence="15">
        <name>siroheme</name>
        <dbReference type="ChEBI" id="CHEBI:60052"/>
    </cofactor>
    <text evidence="15">Binds 1 siroheme per subunit.</text>
</comment>
<evidence type="ECO:0000256" key="4">
    <source>
        <dbReference type="ARBA" id="ARBA00022605"/>
    </source>
</evidence>
<evidence type="ECO:0000256" key="13">
    <source>
        <dbReference type="ARBA" id="ARBA00057160"/>
    </source>
</evidence>
<dbReference type="PRINTS" id="PR00397">
    <property type="entry name" value="SIROHAEM"/>
</dbReference>
<dbReference type="GO" id="GO:0046872">
    <property type="term" value="F:metal ion binding"/>
    <property type="evidence" value="ECO:0007669"/>
    <property type="project" value="UniProtKB-KW"/>
</dbReference>
<evidence type="ECO:0000313" key="19">
    <source>
        <dbReference type="Proteomes" id="UP001139488"/>
    </source>
</evidence>
<dbReference type="InterPro" id="IPR045169">
    <property type="entry name" value="NO2/SO3_Rdtase_4Fe4S_prot"/>
</dbReference>
<evidence type="ECO:0000259" key="16">
    <source>
        <dbReference type="Pfam" id="PF01077"/>
    </source>
</evidence>
<dbReference type="Pfam" id="PF03460">
    <property type="entry name" value="NIR_SIR_ferr"/>
    <property type="match status" value="2"/>
</dbReference>
<organism evidence="18 19">
    <name type="scientific">Vibrio gelatinilyticus</name>
    <dbReference type="NCBI Taxonomy" id="2893468"/>
    <lineage>
        <taxon>Bacteria</taxon>
        <taxon>Pseudomonadati</taxon>
        <taxon>Pseudomonadota</taxon>
        <taxon>Gammaproteobacteria</taxon>
        <taxon>Vibrionales</taxon>
        <taxon>Vibrionaceae</taxon>
        <taxon>Vibrio</taxon>
    </lineage>
</organism>
<dbReference type="EC" id="1.8.1.2" evidence="15"/>
<dbReference type="PANTHER" id="PTHR11493">
    <property type="entry name" value="SULFITE REDUCTASE [NADPH] SUBUNIT BETA-RELATED"/>
    <property type="match status" value="1"/>
</dbReference>
<keyword evidence="5 15" id="KW-0349">Heme</keyword>
<comment type="subunit">
    <text evidence="14 15">Alpha(8)-beta(8). The alpha component is a flavoprotein, the beta component is a hemoprotein.</text>
</comment>
<evidence type="ECO:0000259" key="17">
    <source>
        <dbReference type="Pfam" id="PF03460"/>
    </source>
</evidence>
<keyword evidence="11 15" id="KW-0198">Cysteine biosynthesis</keyword>
<feature type="domain" description="Nitrite/sulphite reductase 4Fe-4S" evidence="16">
    <location>
        <begin position="178"/>
        <end position="334"/>
    </location>
</feature>
<keyword evidence="9 15" id="KW-0408">Iron</keyword>
<evidence type="ECO:0000256" key="12">
    <source>
        <dbReference type="ARBA" id="ARBA00052219"/>
    </source>
</evidence>
<dbReference type="InterPro" id="IPR011786">
    <property type="entry name" value="CysI"/>
</dbReference>
<feature type="binding site" evidence="15">
    <location>
        <position position="440"/>
    </location>
    <ligand>
        <name>[4Fe-4S] cluster</name>
        <dbReference type="ChEBI" id="CHEBI:49883"/>
    </ligand>
</feature>
<keyword evidence="7 15" id="KW-0521">NADP</keyword>
<feature type="binding site" evidence="15">
    <location>
        <position position="486"/>
    </location>
    <ligand>
        <name>[4Fe-4S] cluster</name>
        <dbReference type="ChEBI" id="CHEBI:49883"/>
    </ligand>
</feature>
<dbReference type="GO" id="GO:0050661">
    <property type="term" value="F:NADP binding"/>
    <property type="evidence" value="ECO:0007669"/>
    <property type="project" value="InterPro"/>
</dbReference>
<dbReference type="FunFam" id="3.30.413.10:FF:000004">
    <property type="entry name" value="Sulfite reductase [NADPH] hemoprotein beta-component"/>
    <property type="match status" value="1"/>
</dbReference>
<dbReference type="GO" id="GO:0000103">
    <property type="term" value="P:sulfate assimilation"/>
    <property type="evidence" value="ECO:0007669"/>
    <property type="project" value="UniProtKB-UniRule"/>
</dbReference>
<comment type="pathway">
    <text evidence="1 15">Sulfur metabolism; hydrogen sulfide biosynthesis; hydrogen sulfide from sulfite (NADPH route): step 1/1.</text>
</comment>
<dbReference type="Pfam" id="PF01077">
    <property type="entry name" value="NIR_SIR"/>
    <property type="match status" value="1"/>
</dbReference>
<keyword evidence="10 15" id="KW-0411">Iron-sulfur</keyword>
<evidence type="ECO:0000256" key="1">
    <source>
        <dbReference type="ARBA" id="ARBA00004774"/>
    </source>
</evidence>
<proteinExistence type="inferred from homology"/>
<dbReference type="GO" id="GO:0070814">
    <property type="term" value="P:hydrogen sulfide biosynthetic process"/>
    <property type="evidence" value="ECO:0007669"/>
    <property type="project" value="UniProtKB-UniRule"/>
</dbReference>
<evidence type="ECO:0000256" key="8">
    <source>
        <dbReference type="ARBA" id="ARBA00023002"/>
    </source>
</evidence>
<feature type="binding site" evidence="15">
    <location>
        <position position="446"/>
    </location>
    <ligand>
        <name>[4Fe-4S] cluster</name>
        <dbReference type="ChEBI" id="CHEBI:49883"/>
    </ligand>
</feature>
<gene>
    <name evidence="15 18" type="primary">cysI</name>
    <name evidence="18" type="ORF">LNL84_16185</name>
</gene>
<dbReference type="PANTHER" id="PTHR11493:SF47">
    <property type="entry name" value="SULFITE REDUCTASE [NADPH] SUBUNIT BETA"/>
    <property type="match status" value="1"/>
</dbReference>
<feature type="domain" description="Nitrite/Sulfite reductase ferredoxin-like" evidence="17">
    <location>
        <begin position="358"/>
        <end position="419"/>
    </location>
</feature>
<keyword evidence="4 15" id="KW-0028">Amino-acid biosynthesis</keyword>
<evidence type="ECO:0000256" key="10">
    <source>
        <dbReference type="ARBA" id="ARBA00023014"/>
    </source>
</evidence>
<dbReference type="GO" id="GO:0004783">
    <property type="term" value="F:sulfite reductase (NADPH) activity"/>
    <property type="evidence" value="ECO:0007669"/>
    <property type="project" value="UniProtKB-UniRule"/>
</dbReference>
<evidence type="ECO:0000256" key="7">
    <source>
        <dbReference type="ARBA" id="ARBA00022857"/>
    </source>
</evidence>
<keyword evidence="6 15" id="KW-0479">Metal-binding</keyword>
<evidence type="ECO:0000313" key="18">
    <source>
        <dbReference type="EMBL" id="MCJ2378359.1"/>
    </source>
</evidence>
<dbReference type="InterPro" id="IPR006066">
    <property type="entry name" value="NO2/SO3_Rdtase_FeS/sirohaem_BS"/>
</dbReference>
<dbReference type="EMBL" id="JAJNNZ010000015">
    <property type="protein sequence ID" value="MCJ2378359.1"/>
    <property type="molecule type" value="Genomic_DNA"/>
</dbReference>
<dbReference type="GO" id="GO:0009337">
    <property type="term" value="C:sulfite reductase complex (NADPH)"/>
    <property type="evidence" value="ECO:0007669"/>
    <property type="project" value="InterPro"/>
</dbReference>
<dbReference type="GO" id="GO:0050311">
    <property type="term" value="F:sulfite reductase (ferredoxin) activity"/>
    <property type="evidence" value="ECO:0007669"/>
    <property type="project" value="TreeGrafter"/>
</dbReference>
<dbReference type="AlphaFoldDB" id="A0A9X1WKA5"/>
<sequence length="577" mass="64279">MSKQDFTAEQEVLGQVLGPLADNERLKRESNFLRGTIEQDLGDQITGGFTADNFQLIRFHGMYQQDDRDIRAERAKQKLEPLQNVMLRARMPGGIITPKQWLAVDKFATDHTMYGSIRLTTRQTFQFHGVLKPNIKLMHQTLNSIGIDSIATAGDVNRNVLCTTNPIESEVHQEAYEWAKKISEHLLPKTRAYAEIWLDGERLETTDEEPILGSNYLPRKFKTTVVIPPNNDVDVHANDLNFVAIAEKGKLVGFNVLVGGGLAMTHGDTSTYPRKADDFGFVSLEKTLDVAAAVVTTQRDWGNRSNRKNAKTKYTLDRVGIDVFKAEVEERAGITFADSRRYEFTQRGDAIGWKKGIDGKHHLALFIENGRLLDFPGKPLKSGVAEIAKVHTGDFRMTANQNLIVAGVEEHQKAQIEKLAVEHGLMDSGVSAQRKDSMACVAFPTCPLAMAEAERFLPNFVTDIEGLLTKHAIDQSESIILRVTGCPNGCGRAMLAEVGLVGKAPGRYNLHLGGNKAGTRVPKMYRENITEKQILEELDQLIARWSKEREQGEAFGDFVIRAGIIAEVIVSKRDFHA</sequence>
<feature type="binding site" description="axial binding residue" evidence="15">
    <location>
        <position position="490"/>
    </location>
    <ligand>
        <name>siroheme</name>
        <dbReference type="ChEBI" id="CHEBI:60052"/>
    </ligand>
    <ligandPart>
        <name>Fe</name>
        <dbReference type="ChEBI" id="CHEBI:18248"/>
    </ligandPart>
</feature>
<dbReference type="InterPro" id="IPR045854">
    <property type="entry name" value="NO2/SO3_Rdtase_4Fe4S_sf"/>
</dbReference>
<evidence type="ECO:0000256" key="15">
    <source>
        <dbReference type="HAMAP-Rule" id="MF_01540"/>
    </source>
</evidence>
<accession>A0A9X1WKA5</accession>
<dbReference type="FunFam" id="3.30.413.10:FF:000003">
    <property type="entry name" value="Sulfite reductase [NADPH] hemoprotein beta-component"/>
    <property type="match status" value="1"/>
</dbReference>
<dbReference type="RefSeq" id="WP_244358628.1">
    <property type="nucleotide sequence ID" value="NZ_JAJNNZ010000015.1"/>
</dbReference>
<evidence type="ECO:0000256" key="2">
    <source>
        <dbReference type="ARBA" id="ARBA00010429"/>
    </source>
</evidence>
<dbReference type="SUPFAM" id="SSF56014">
    <property type="entry name" value="Nitrite and sulphite reductase 4Fe-4S domain-like"/>
    <property type="match status" value="2"/>
</dbReference>
<dbReference type="InterPro" id="IPR006067">
    <property type="entry name" value="NO2/SO3_Rdtase_4Fe4S_dom"/>
</dbReference>
<keyword evidence="3 15" id="KW-0004">4Fe-4S</keyword>
<keyword evidence="19" id="KW-1185">Reference proteome</keyword>
<dbReference type="NCBIfam" id="NF010029">
    <property type="entry name" value="PRK13504.1"/>
    <property type="match status" value="1"/>
</dbReference>
<evidence type="ECO:0000256" key="11">
    <source>
        <dbReference type="ARBA" id="ARBA00023192"/>
    </source>
</evidence>
<comment type="cofactor">
    <cofactor evidence="15">
        <name>[4Fe-4S] cluster</name>
        <dbReference type="ChEBI" id="CHEBI:49883"/>
    </cofactor>
    <text evidence="15">Binds 1 [4Fe-4S] cluster per subunit.</text>
</comment>
<feature type="domain" description="Nitrite/Sulfite reductase ferredoxin-like" evidence="17">
    <location>
        <begin position="85"/>
        <end position="143"/>
    </location>
</feature>
<comment type="catalytic activity">
    <reaction evidence="12 15">
        <text>hydrogen sulfide + 3 NADP(+) + 3 H2O = sulfite + 3 NADPH + 4 H(+)</text>
        <dbReference type="Rhea" id="RHEA:13801"/>
        <dbReference type="ChEBI" id="CHEBI:15377"/>
        <dbReference type="ChEBI" id="CHEBI:15378"/>
        <dbReference type="ChEBI" id="CHEBI:17359"/>
        <dbReference type="ChEBI" id="CHEBI:29919"/>
        <dbReference type="ChEBI" id="CHEBI:57783"/>
        <dbReference type="ChEBI" id="CHEBI:58349"/>
        <dbReference type="EC" id="1.8.1.2"/>
    </reaction>
</comment>
<protein>
    <recommendedName>
        <fullName evidence="15">Sulfite reductase [NADPH] hemoprotein beta-component</fullName>
        <shortName evidence="15">SiR-HP</shortName>
        <shortName evidence="15">SiRHP</shortName>
        <ecNumber evidence="15">1.8.1.2</ecNumber>
    </recommendedName>
</protein>
<comment type="similarity">
    <text evidence="2 15">Belongs to the nitrite and sulfite reductase 4Fe-4S domain family.</text>
</comment>
<dbReference type="Proteomes" id="UP001139488">
    <property type="component" value="Unassembled WGS sequence"/>
</dbReference>
<dbReference type="GO" id="GO:0020037">
    <property type="term" value="F:heme binding"/>
    <property type="evidence" value="ECO:0007669"/>
    <property type="project" value="InterPro"/>
</dbReference>
<evidence type="ECO:0000256" key="6">
    <source>
        <dbReference type="ARBA" id="ARBA00022723"/>
    </source>
</evidence>
<dbReference type="NCBIfam" id="TIGR02041">
    <property type="entry name" value="CysI"/>
    <property type="match status" value="1"/>
</dbReference>
<dbReference type="InterPro" id="IPR036136">
    <property type="entry name" value="Nit/Sulf_reduc_fer-like_dom_sf"/>
</dbReference>